<dbReference type="PRINTS" id="PR00019">
    <property type="entry name" value="LEURICHRPT"/>
</dbReference>
<dbReference type="PANTHER" id="PTHR15454">
    <property type="entry name" value="NISCHARIN RELATED"/>
    <property type="match status" value="1"/>
</dbReference>
<dbReference type="Pfam" id="PF00560">
    <property type="entry name" value="LRR_1"/>
    <property type="match status" value="1"/>
</dbReference>
<dbReference type="RefSeq" id="XP_028148411.1">
    <property type="nucleotide sequence ID" value="XM_028292610.1"/>
</dbReference>
<dbReference type="Gene3D" id="3.80.10.10">
    <property type="entry name" value="Ribonuclease Inhibitor"/>
    <property type="match status" value="1"/>
</dbReference>
<organism evidence="6">
    <name type="scientific">Diabrotica virgifera virgifera</name>
    <name type="common">western corn rootworm</name>
    <dbReference type="NCBI Taxonomy" id="50390"/>
    <lineage>
        <taxon>Eukaryota</taxon>
        <taxon>Metazoa</taxon>
        <taxon>Ecdysozoa</taxon>
        <taxon>Arthropoda</taxon>
        <taxon>Hexapoda</taxon>
        <taxon>Insecta</taxon>
        <taxon>Pterygota</taxon>
        <taxon>Neoptera</taxon>
        <taxon>Endopterygota</taxon>
        <taxon>Coleoptera</taxon>
        <taxon>Polyphaga</taxon>
        <taxon>Cucujiformia</taxon>
        <taxon>Chrysomeloidea</taxon>
        <taxon>Chrysomelidae</taxon>
        <taxon>Galerucinae</taxon>
        <taxon>Diabroticina</taxon>
        <taxon>Diabroticites</taxon>
        <taxon>Diabrotica</taxon>
    </lineage>
</organism>
<accession>A0A6P7GFJ2</accession>
<keyword evidence="6" id="KW-0418">Kinase</keyword>
<dbReference type="InParanoid" id="A0A6P7GFJ2"/>
<keyword evidence="2" id="KW-0963">Cytoplasm</keyword>
<reference evidence="6" key="1">
    <citation type="submission" date="2025-08" db="UniProtKB">
        <authorList>
            <consortium name="RefSeq"/>
        </authorList>
    </citation>
    <scope>IDENTIFICATION</scope>
    <source>
        <tissue evidence="6">Whole insect</tissue>
    </source>
</reference>
<evidence type="ECO:0000256" key="2">
    <source>
        <dbReference type="ARBA" id="ARBA00022490"/>
    </source>
</evidence>
<dbReference type="InterPro" id="IPR031782">
    <property type="entry name" value="LIP1_N"/>
</dbReference>
<dbReference type="AlphaFoldDB" id="A0A6P7GFJ2"/>
<comment type="subcellular location">
    <subcellularLocation>
        <location evidence="1">Cytoplasm</location>
    </subcellularLocation>
</comment>
<evidence type="ECO:0000256" key="4">
    <source>
        <dbReference type="ARBA" id="ARBA00022737"/>
    </source>
</evidence>
<dbReference type="Pfam" id="PF13855">
    <property type="entry name" value="LRR_8"/>
    <property type="match status" value="1"/>
</dbReference>
<protein>
    <submittedName>
        <fullName evidence="6">Serine/threonine-protein kinase 11-interacting protein</fullName>
    </submittedName>
</protein>
<dbReference type="GO" id="GO:0016301">
    <property type="term" value="F:kinase activity"/>
    <property type="evidence" value="ECO:0007669"/>
    <property type="project" value="UniProtKB-KW"/>
</dbReference>
<dbReference type="GO" id="GO:0005737">
    <property type="term" value="C:cytoplasm"/>
    <property type="evidence" value="ECO:0007669"/>
    <property type="project" value="UniProtKB-SubCell"/>
</dbReference>
<dbReference type="InterPro" id="IPR032675">
    <property type="entry name" value="LRR_dom_sf"/>
</dbReference>
<keyword evidence="4" id="KW-0677">Repeat</keyword>
<dbReference type="PANTHER" id="PTHR15454:SF69">
    <property type="entry name" value="SERINE_THREONINE-PROTEIN KINASE 11-INTERACTING PROTEIN"/>
    <property type="match status" value="1"/>
</dbReference>
<keyword evidence="3" id="KW-0433">Leucine-rich repeat</keyword>
<dbReference type="SUPFAM" id="SSF52058">
    <property type="entry name" value="L domain-like"/>
    <property type="match status" value="1"/>
</dbReference>
<gene>
    <name evidence="6" type="primary">LOC114341797</name>
</gene>
<feature type="domain" description="LKB1 serine/threonine kinase interacting protein 1 N-terminal" evidence="5">
    <location>
        <begin position="5"/>
        <end position="83"/>
    </location>
</feature>
<dbReference type="PROSITE" id="PS51450">
    <property type="entry name" value="LRR"/>
    <property type="match status" value="3"/>
</dbReference>
<evidence type="ECO:0000313" key="6">
    <source>
        <dbReference type="RefSeq" id="XP_028148411.1"/>
    </source>
</evidence>
<dbReference type="Pfam" id="PF15904">
    <property type="entry name" value="LIP1"/>
    <property type="match status" value="1"/>
</dbReference>
<name>A0A6P7GFJ2_DIAVI</name>
<keyword evidence="6" id="KW-0808">Transferase</keyword>
<dbReference type="FunCoup" id="A0A6P7GFJ2">
    <property type="interactions" value="1039"/>
</dbReference>
<evidence type="ECO:0000256" key="1">
    <source>
        <dbReference type="ARBA" id="ARBA00004496"/>
    </source>
</evidence>
<dbReference type="InterPro" id="IPR001611">
    <property type="entry name" value="Leu-rich_rpt"/>
</dbReference>
<evidence type="ECO:0000259" key="5">
    <source>
        <dbReference type="Pfam" id="PF15904"/>
    </source>
</evidence>
<sequence length="644" mass="72312">METEIIHLANILRPTSRDVFSGKGKLCLSANYLNRLNCAIDLNIQEDVNSFHIVQTSNTKSNLIGDTQFLLDLIKKTASLKLTPDETTEYTEVDITKFRNIRTLEIIKLDVHIVIGLQKLRSQIVELTCSKNLKSISEVLEKCGADNSQPFSWNELKTANFSYNNIVEIDNSFECTLSLNTLDLSHNHLNKANFVNLLPNLKHLNLSYNKLENVPEFKGQIRSRLQILVLNNNFIESLNGLTSVSNLQQLDLGHNCLLDHKAFLSISHLVSLQWLNLQGNPLGFHPHHRQLTCNYLNKNASTVKFLLDGVLLNKNEKSLTGSLYPITQTIQTSLSSTNSLESSVASLHEKPRKIRQVTIEDANVVKEEKPILTPNSSSQHLEIKRQVEQLRQEYGESWLYRHSGLIVQDVLGFEKTTVLSSTPIETGVLTVQTNNPVDTTVTSGFNTANVSFVTEATSNNETFCTAVDEPVADAEHSVFSNGSAEDEISDVSDGEDIFSGGEDSMFLATNTADNSEVFVIVTESHISERDVINSKEKARWHINTILSCEKCEDKENGFKLEFDTLRRDRKQRIYTLDPEESETFYNSVNSKISGVANSQSKTDNKNLSYQCMQCTEVFQRSKHALLNQPSLNCPKCTSNMVVES</sequence>
<proteinExistence type="predicted"/>
<evidence type="ECO:0000256" key="3">
    <source>
        <dbReference type="ARBA" id="ARBA00022614"/>
    </source>
</evidence>